<evidence type="ECO:0000256" key="2">
    <source>
        <dbReference type="ARBA" id="ARBA00022814"/>
    </source>
</evidence>
<dbReference type="GO" id="GO:0006353">
    <property type="term" value="P:DNA-templated transcription termination"/>
    <property type="evidence" value="ECO:0007669"/>
    <property type="project" value="UniProtKB-UniRule"/>
</dbReference>
<sequence>MTDSASGGKRGTTSRSRSRLRAVELLFEAEARGRTTSEGISARLAKTDLKVNAYTLQIVEGVEAQIDRLDEALTSYSRGWPVERMPAVDRAILRVGAWEVLFNDEVPDGVAVSEAVALAQQLSTDESPEFVNGLLGRLQQVKPTLIA</sequence>
<dbReference type="Proteomes" id="UP000540191">
    <property type="component" value="Unassembled WGS sequence"/>
</dbReference>
<dbReference type="AlphaFoldDB" id="A0A7W7GNH0"/>
<keyword evidence="2 6" id="KW-0889">Transcription antitermination</keyword>
<evidence type="ECO:0000259" key="7">
    <source>
        <dbReference type="Pfam" id="PF01029"/>
    </source>
</evidence>
<dbReference type="EMBL" id="JACHNA010000001">
    <property type="protein sequence ID" value="MBB4735337.1"/>
    <property type="molecule type" value="Genomic_DNA"/>
</dbReference>
<evidence type="ECO:0000256" key="5">
    <source>
        <dbReference type="ARBA" id="ARBA00023163"/>
    </source>
</evidence>
<dbReference type="GO" id="GO:0031564">
    <property type="term" value="P:transcription antitermination"/>
    <property type="evidence" value="ECO:0007669"/>
    <property type="project" value="UniProtKB-KW"/>
</dbReference>
<comment type="similarity">
    <text evidence="1 6">Belongs to the NusB family.</text>
</comment>
<dbReference type="SUPFAM" id="SSF48013">
    <property type="entry name" value="NusB-like"/>
    <property type="match status" value="1"/>
</dbReference>
<dbReference type="GO" id="GO:0005829">
    <property type="term" value="C:cytosol"/>
    <property type="evidence" value="ECO:0007669"/>
    <property type="project" value="TreeGrafter"/>
</dbReference>
<keyword evidence="3 6" id="KW-0694">RNA-binding</keyword>
<dbReference type="InterPro" id="IPR006027">
    <property type="entry name" value="NusB_RsmB_TIM44"/>
</dbReference>
<evidence type="ECO:0000256" key="6">
    <source>
        <dbReference type="HAMAP-Rule" id="MF_00073"/>
    </source>
</evidence>
<comment type="caution">
    <text evidence="8">The sequence shown here is derived from an EMBL/GenBank/DDBJ whole genome shotgun (WGS) entry which is preliminary data.</text>
</comment>
<evidence type="ECO:0000313" key="9">
    <source>
        <dbReference type="Proteomes" id="UP000540191"/>
    </source>
</evidence>
<dbReference type="InterPro" id="IPR011605">
    <property type="entry name" value="NusB_fam"/>
</dbReference>
<feature type="domain" description="NusB/RsmB/TIM44" evidence="7">
    <location>
        <begin position="17"/>
        <end position="139"/>
    </location>
</feature>
<keyword evidence="5 6" id="KW-0804">Transcription</keyword>
<dbReference type="HAMAP" id="MF_00073">
    <property type="entry name" value="NusB"/>
    <property type="match status" value="1"/>
</dbReference>
<gene>
    <name evidence="6" type="primary">nusB</name>
    <name evidence="8" type="ORF">HDA30_000845</name>
</gene>
<evidence type="ECO:0000256" key="4">
    <source>
        <dbReference type="ARBA" id="ARBA00023015"/>
    </source>
</evidence>
<keyword evidence="9" id="KW-1185">Reference proteome</keyword>
<dbReference type="Pfam" id="PF01029">
    <property type="entry name" value="NusB"/>
    <property type="match status" value="1"/>
</dbReference>
<evidence type="ECO:0000256" key="3">
    <source>
        <dbReference type="ARBA" id="ARBA00022884"/>
    </source>
</evidence>
<keyword evidence="4 6" id="KW-0805">Transcription regulation</keyword>
<dbReference type="NCBIfam" id="TIGR01951">
    <property type="entry name" value="nusB"/>
    <property type="match status" value="1"/>
</dbReference>
<dbReference type="InterPro" id="IPR035926">
    <property type="entry name" value="NusB-like_sf"/>
</dbReference>
<evidence type="ECO:0000256" key="1">
    <source>
        <dbReference type="ARBA" id="ARBA00005952"/>
    </source>
</evidence>
<proteinExistence type="inferred from homology"/>
<evidence type="ECO:0000313" key="8">
    <source>
        <dbReference type="EMBL" id="MBB4735337.1"/>
    </source>
</evidence>
<reference evidence="8 9" key="1">
    <citation type="submission" date="2020-08" db="EMBL/GenBank/DDBJ databases">
        <title>Sequencing the genomes of 1000 actinobacteria strains.</title>
        <authorList>
            <person name="Klenk H.-P."/>
        </authorList>
    </citation>
    <scope>NUCLEOTIDE SEQUENCE [LARGE SCALE GENOMIC DNA]</scope>
    <source>
        <strain evidence="8 9">DSM 23974</strain>
    </source>
</reference>
<name>A0A7W7GNH0_9MICC</name>
<dbReference type="PANTHER" id="PTHR11078">
    <property type="entry name" value="N UTILIZATION SUBSTANCE PROTEIN B-RELATED"/>
    <property type="match status" value="1"/>
</dbReference>
<dbReference type="GO" id="GO:0003723">
    <property type="term" value="F:RNA binding"/>
    <property type="evidence" value="ECO:0007669"/>
    <property type="project" value="UniProtKB-UniRule"/>
</dbReference>
<dbReference type="RefSeq" id="WP_158495976.1">
    <property type="nucleotide sequence ID" value="NZ_JACHNA010000001.1"/>
</dbReference>
<dbReference type="PANTHER" id="PTHR11078:SF3">
    <property type="entry name" value="ANTITERMINATION NUSB DOMAIN-CONTAINING PROTEIN"/>
    <property type="match status" value="1"/>
</dbReference>
<accession>A0A7W7GNH0</accession>
<organism evidence="8 9">
    <name type="scientific">Micrococcus cohnii</name>
    <dbReference type="NCBI Taxonomy" id="993416"/>
    <lineage>
        <taxon>Bacteria</taxon>
        <taxon>Bacillati</taxon>
        <taxon>Actinomycetota</taxon>
        <taxon>Actinomycetes</taxon>
        <taxon>Micrococcales</taxon>
        <taxon>Micrococcaceae</taxon>
        <taxon>Micrococcus</taxon>
    </lineage>
</organism>
<comment type="function">
    <text evidence="6">Involved in transcription antitermination. Required for transcription of ribosomal RNA (rRNA) genes. Binds specifically to the boxA antiterminator sequence of the ribosomal RNA (rrn) operons.</text>
</comment>
<protein>
    <recommendedName>
        <fullName evidence="6">Transcription antitermination protein NusB</fullName>
    </recommendedName>
    <alternativeName>
        <fullName evidence="6">Antitermination factor NusB</fullName>
    </alternativeName>
</protein>
<dbReference type="Gene3D" id="1.10.940.10">
    <property type="entry name" value="NusB-like"/>
    <property type="match status" value="1"/>
</dbReference>